<dbReference type="InterPro" id="IPR052709">
    <property type="entry name" value="Transposase-MT_Hybrid"/>
</dbReference>
<reference evidence="3" key="2">
    <citation type="submission" date="2019-09" db="UniProtKB">
        <authorList>
            <consortium name="WormBaseParasite"/>
        </authorList>
    </citation>
    <scope>IDENTIFICATION</scope>
</reference>
<evidence type="ECO:0000313" key="2">
    <source>
        <dbReference type="Proteomes" id="UP000050761"/>
    </source>
</evidence>
<dbReference type="AlphaFoldDB" id="A0A183FJN8"/>
<accession>A0A183FJN8</accession>
<dbReference type="EMBL" id="UZAH01025844">
    <property type="protein sequence ID" value="VDO71501.1"/>
    <property type="molecule type" value="Genomic_DNA"/>
</dbReference>
<proteinExistence type="predicted"/>
<evidence type="ECO:0000313" key="1">
    <source>
        <dbReference type="EMBL" id="VDO71501.1"/>
    </source>
</evidence>
<dbReference type="GO" id="GO:0003676">
    <property type="term" value="F:nucleic acid binding"/>
    <property type="evidence" value="ECO:0007669"/>
    <property type="project" value="InterPro"/>
</dbReference>
<dbReference type="PANTHER" id="PTHR46060:SF1">
    <property type="entry name" value="MARINER MOS1 TRANSPOSASE-LIKE PROTEIN"/>
    <property type="match status" value="1"/>
</dbReference>
<reference evidence="1 2" key="1">
    <citation type="submission" date="2018-11" db="EMBL/GenBank/DDBJ databases">
        <authorList>
            <consortium name="Pathogen Informatics"/>
        </authorList>
    </citation>
    <scope>NUCLEOTIDE SEQUENCE [LARGE SCALE GENOMIC DNA]</scope>
</reference>
<dbReference type="Proteomes" id="UP000050761">
    <property type="component" value="Unassembled WGS sequence"/>
</dbReference>
<gene>
    <name evidence="1" type="ORF">HPBE_LOCUS7256</name>
</gene>
<dbReference type="PANTHER" id="PTHR46060">
    <property type="entry name" value="MARINER MOS1 TRANSPOSASE-LIKE PROTEIN"/>
    <property type="match status" value="1"/>
</dbReference>
<evidence type="ECO:0000313" key="3">
    <source>
        <dbReference type="WBParaSite" id="HPBE_0000725501-mRNA-1"/>
    </source>
</evidence>
<dbReference type="WBParaSite" id="HPBE_0000725501-mRNA-1">
    <property type="protein sequence ID" value="HPBE_0000725501-mRNA-1"/>
    <property type="gene ID" value="HPBE_0000725501"/>
</dbReference>
<sequence>MDSKAMVNEIKKVDQRLALIRSQGFKKFLFHNAALHRAKMTTDKLAELGYVHMPHPPYSPDISPSDYHYFLSL</sequence>
<organism evidence="2 3">
    <name type="scientific">Heligmosomoides polygyrus</name>
    <name type="common">Parasitic roundworm</name>
    <dbReference type="NCBI Taxonomy" id="6339"/>
    <lineage>
        <taxon>Eukaryota</taxon>
        <taxon>Metazoa</taxon>
        <taxon>Ecdysozoa</taxon>
        <taxon>Nematoda</taxon>
        <taxon>Chromadorea</taxon>
        <taxon>Rhabditida</taxon>
        <taxon>Rhabditina</taxon>
        <taxon>Rhabditomorpha</taxon>
        <taxon>Strongyloidea</taxon>
        <taxon>Heligmosomidae</taxon>
        <taxon>Heligmosomoides</taxon>
    </lineage>
</organism>
<keyword evidence="2" id="KW-1185">Reference proteome</keyword>
<name>A0A183FJN8_HELPZ</name>
<dbReference type="InterPro" id="IPR036397">
    <property type="entry name" value="RNaseH_sf"/>
</dbReference>
<accession>A0A3P7XBM7</accession>
<protein>
    <submittedName>
        <fullName evidence="3">Mariner Mos1 transposase</fullName>
    </submittedName>
</protein>
<dbReference type="Gene3D" id="3.30.420.10">
    <property type="entry name" value="Ribonuclease H-like superfamily/Ribonuclease H"/>
    <property type="match status" value="1"/>
</dbReference>